<dbReference type="FunFam" id="3.30.200.20:FF:000060">
    <property type="entry name" value="Serine/threonine-protein kinase isoform 1"/>
    <property type="match status" value="1"/>
</dbReference>
<dbReference type="OrthoDB" id="346907at2759"/>
<dbReference type="InterPro" id="IPR008271">
    <property type="entry name" value="Ser/Thr_kinase_AS"/>
</dbReference>
<protein>
    <recommendedName>
        <fullName evidence="3">non-specific serine/threonine protein kinase</fullName>
        <ecNumber evidence="3">2.7.11.1</ecNumber>
    </recommendedName>
</protein>
<keyword evidence="5" id="KW-0808">Transferase</keyword>
<evidence type="ECO:0000256" key="2">
    <source>
        <dbReference type="ARBA" id="ARBA00005843"/>
    </source>
</evidence>
<dbReference type="EMBL" id="KB008147">
    <property type="protein sequence ID" value="ELR11792.1"/>
    <property type="molecule type" value="Genomic_DNA"/>
</dbReference>
<keyword evidence="13" id="KW-1133">Transmembrane helix</keyword>
<comment type="similarity">
    <text evidence="2">Belongs to the protein kinase superfamily. TKL Ser/Thr protein kinase family.</text>
</comment>
<dbReference type="InterPro" id="IPR008334">
    <property type="entry name" value="5'-Nucleotdase_C"/>
</dbReference>
<feature type="transmembrane region" description="Helical" evidence="13">
    <location>
        <begin position="643"/>
        <end position="669"/>
    </location>
</feature>
<evidence type="ECO:0000313" key="16">
    <source>
        <dbReference type="EMBL" id="ELR11792.1"/>
    </source>
</evidence>
<dbReference type="PANTHER" id="PTHR44329:SF298">
    <property type="entry name" value="MIXED LINEAGE KINASE DOMAIN-LIKE PROTEIN"/>
    <property type="match status" value="1"/>
</dbReference>
<dbReference type="Proteomes" id="UP000011083">
    <property type="component" value="Unassembled WGS sequence"/>
</dbReference>
<proteinExistence type="inferred from homology"/>
<dbReference type="SMART" id="SM00044">
    <property type="entry name" value="CYCc"/>
    <property type="match status" value="1"/>
</dbReference>
<dbReference type="PROSITE" id="PS50125">
    <property type="entry name" value="GUANYLATE_CYCLASE_2"/>
    <property type="match status" value="1"/>
</dbReference>
<dbReference type="GO" id="GO:0035556">
    <property type="term" value="P:intracellular signal transduction"/>
    <property type="evidence" value="ECO:0007669"/>
    <property type="project" value="InterPro"/>
</dbReference>
<evidence type="ECO:0000256" key="1">
    <source>
        <dbReference type="ARBA" id="ARBA00004167"/>
    </source>
</evidence>
<comment type="subcellular location">
    <subcellularLocation>
        <location evidence="1">Membrane</location>
        <topology evidence="1">Single-pass membrane protein</topology>
    </subcellularLocation>
</comment>
<dbReference type="InterPro" id="IPR029787">
    <property type="entry name" value="Nucleotide_cyclase"/>
</dbReference>
<evidence type="ECO:0000256" key="11">
    <source>
        <dbReference type="PROSITE-ProRule" id="PRU10141"/>
    </source>
</evidence>
<feature type="binding site" evidence="11">
    <location>
        <position position="1289"/>
    </location>
    <ligand>
        <name>ATP</name>
        <dbReference type="ChEBI" id="CHEBI:30616"/>
    </ligand>
</feature>
<name>L8GFL4_ACACF</name>
<dbReference type="RefSeq" id="XP_004333805.1">
    <property type="nucleotide sequence ID" value="XM_004333757.1"/>
</dbReference>
<dbReference type="FunFam" id="3.30.200.20:FF:000034">
    <property type="entry name" value="Kinase suppressor of Ras 1"/>
    <property type="match status" value="1"/>
</dbReference>
<dbReference type="Gene3D" id="2.10.25.10">
    <property type="entry name" value="Laminin"/>
    <property type="match status" value="1"/>
</dbReference>
<evidence type="ECO:0000313" key="17">
    <source>
        <dbReference type="Proteomes" id="UP000011083"/>
    </source>
</evidence>
<evidence type="ECO:0000256" key="6">
    <source>
        <dbReference type="ARBA" id="ARBA00022741"/>
    </source>
</evidence>
<feature type="domain" description="Protein kinase" evidence="14">
    <location>
        <begin position="689"/>
        <end position="955"/>
    </location>
</feature>
<evidence type="ECO:0000256" key="4">
    <source>
        <dbReference type="ARBA" id="ARBA00022527"/>
    </source>
</evidence>
<feature type="domain" description="Protein kinase" evidence="14">
    <location>
        <begin position="1261"/>
        <end position="1512"/>
    </location>
</feature>
<dbReference type="PANTHER" id="PTHR44329">
    <property type="entry name" value="SERINE/THREONINE-PROTEIN KINASE TNNI3K-RELATED"/>
    <property type="match status" value="1"/>
</dbReference>
<evidence type="ECO:0000256" key="9">
    <source>
        <dbReference type="ARBA" id="ARBA00047899"/>
    </source>
</evidence>
<feature type="region of interest" description="Disordered" evidence="12">
    <location>
        <begin position="946"/>
        <end position="1001"/>
    </location>
</feature>
<dbReference type="InterPro" id="IPR051681">
    <property type="entry name" value="Ser/Thr_Kinases-Pseudokinases"/>
</dbReference>
<dbReference type="Pfam" id="PF07714">
    <property type="entry name" value="PK_Tyr_Ser-Thr"/>
    <property type="match status" value="2"/>
</dbReference>
<accession>L8GFL4</accession>
<dbReference type="PROSITE" id="PS00107">
    <property type="entry name" value="PROTEIN_KINASE_ATP"/>
    <property type="match status" value="2"/>
</dbReference>
<dbReference type="GO" id="GO:0009190">
    <property type="term" value="P:cyclic nucleotide biosynthetic process"/>
    <property type="evidence" value="ECO:0007669"/>
    <property type="project" value="InterPro"/>
</dbReference>
<feature type="domain" description="Guanylate cyclase" evidence="15">
    <location>
        <begin position="1007"/>
        <end position="1152"/>
    </location>
</feature>
<organism evidence="16 17">
    <name type="scientific">Acanthamoeba castellanii (strain ATCC 30010 / Neff)</name>
    <dbReference type="NCBI Taxonomy" id="1257118"/>
    <lineage>
        <taxon>Eukaryota</taxon>
        <taxon>Amoebozoa</taxon>
        <taxon>Discosea</taxon>
        <taxon>Longamoebia</taxon>
        <taxon>Centramoebida</taxon>
        <taxon>Acanthamoebidae</taxon>
        <taxon>Acanthamoeba</taxon>
    </lineage>
</organism>
<dbReference type="GO" id="GO:0016020">
    <property type="term" value="C:membrane"/>
    <property type="evidence" value="ECO:0007669"/>
    <property type="project" value="UniProtKB-SubCell"/>
</dbReference>
<dbReference type="InterPro" id="IPR011009">
    <property type="entry name" value="Kinase-like_dom_sf"/>
</dbReference>
<dbReference type="PRINTS" id="PR00109">
    <property type="entry name" value="TYRKINASE"/>
</dbReference>
<keyword evidence="13" id="KW-0472">Membrane</keyword>
<dbReference type="InterPro" id="IPR036907">
    <property type="entry name" value="5'-Nucleotdase_C_sf"/>
</dbReference>
<dbReference type="SUPFAM" id="SSF56300">
    <property type="entry name" value="Metallo-dependent phosphatases"/>
    <property type="match status" value="1"/>
</dbReference>
<dbReference type="InterPro" id="IPR001245">
    <property type="entry name" value="Ser-Thr/Tyr_kinase_cat_dom"/>
</dbReference>
<dbReference type="EC" id="2.7.11.1" evidence="3"/>
<gene>
    <name evidence="16" type="ORF">ACA1_362790</name>
</gene>
<keyword evidence="4" id="KW-0723">Serine/threonine-protein kinase</keyword>
<feature type="compositionally biased region" description="Low complexity" evidence="12">
    <location>
        <begin position="946"/>
        <end position="959"/>
    </location>
</feature>
<dbReference type="Gene3D" id="1.10.510.10">
    <property type="entry name" value="Transferase(Phosphotransferase) domain 1"/>
    <property type="match status" value="2"/>
</dbReference>
<keyword evidence="6 11" id="KW-0547">Nucleotide-binding</keyword>
<evidence type="ECO:0000256" key="10">
    <source>
        <dbReference type="ARBA" id="ARBA00048679"/>
    </source>
</evidence>
<keyword evidence="7 16" id="KW-0418">Kinase</keyword>
<dbReference type="PROSITE" id="PS50011">
    <property type="entry name" value="PROTEIN_KINASE_DOM"/>
    <property type="match status" value="2"/>
</dbReference>
<feature type="transmembrane region" description="Helical" evidence="13">
    <location>
        <begin position="747"/>
        <end position="772"/>
    </location>
</feature>
<dbReference type="GO" id="GO:0016787">
    <property type="term" value="F:hydrolase activity"/>
    <property type="evidence" value="ECO:0007669"/>
    <property type="project" value="InterPro"/>
</dbReference>
<keyword evidence="8 11" id="KW-0067">ATP-binding</keyword>
<dbReference type="Pfam" id="PF00211">
    <property type="entry name" value="Guanylate_cyc"/>
    <property type="match status" value="1"/>
</dbReference>
<reference evidence="16 17" key="1">
    <citation type="journal article" date="2013" name="Genome Biol.">
        <title>Genome of Acanthamoeba castellanii highlights extensive lateral gene transfer and early evolution of tyrosine kinase signaling.</title>
        <authorList>
            <person name="Clarke M."/>
            <person name="Lohan A.J."/>
            <person name="Liu B."/>
            <person name="Lagkouvardos I."/>
            <person name="Roy S."/>
            <person name="Zafar N."/>
            <person name="Bertelli C."/>
            <person name="Schilde C."/>
            <person name="Kianianmomeni A."/>
            <person name="Burglin T.R."/>
            <person name="Frech C."/>
            <person name="Turcotte B."/>
            <person name="Kopec K.O."/>
            <person name="Synnott J.M."/>
            <person name="Choo C."/>
            <person name="Paponov I."/>
            <person name="Finkler A."/>
            <person name="Soon Heng Tan C."/>
            <person name="Hutchins A.P."/>
            <person name="Weinmeier T."/>
            <person name="Rattei T."/>
            <person name="Chu J.S."/>
            <person name="Gimenez G."/>
            <person name="Irimia M."/>
            <person name="Rigden D.J."/>
            <person name="Fitzpatrick D.A."/>
            <person name="Lorenzo-Morales J."/>
            <person name="Bateman A."/>
            <person name="Chiu C.H."/>
            <person name="Tang P."/>
            <person name="Hegemann P."/>
            <person name="Fromm H."/>
            <person name="Raoult D."/>
            <person name="Greub G."/>
            <person name="Miranda-Saavedra D."/>
            <person name="Chen N."/>
            <person name="Nash P."/>
            <person name="Ginger M.L."/>
            <person name="Horn M."/>
            <person name="Schaap P."/>
            <person name="Caler L."/>
            <person name="Loftus B."/>
        </authorList>
    </citation>
    <scope>NUCLEOTIDE SEQUENCE [LARGE SCALE GENOMIC DNA]</scope>
    <source>
        <strain evidence="16 17">Neff</strain>
    </source>
</reference>
<evidence type="ECO:0000259" key="15">
    <source>
        <dbReference type="PROSITE" id="PS50125"/>
    </source>
</evidence>
<dbReference type="OMA" id="NEMRIMS"/>
<dbReference type="VEuPathDB" id="AmoebaDB:ACA1_362790"/>
<dbReference type="InterPro" id="IPR001054">
    <property type="entry name" value="A/G_cyclase"/>
</dbReference>
<sequence>MAALPRPRVAPRLSFSFPLHSFNFFTFIFLLSIAQHGGRSGGVVSGFSLTLLHTSDLAAQTVAVDNNDNPCTLLYNTTAAAYAYADTAAPPCTGGMPRLKTAVDAARAEGAAAGRPVLLLDAGNMFQSDYDTGSLVFKTYGEEAVYYFMGAMDYDAIHFNYREYILSFGPLAHFVANMTAQGTVVVEANLNWAAQREFRDLTIPAFTTFNYSGGELVGFTAGINGDLSTLLSFPQNTSATNEVAGIRRAVGIMQNMGVNKIIVAVSSNFVLASVLESVQGIDVVIVPGQLYTNGTYVGAYETVAGGYPTVVNAAWEQPILVVGAGYDGRRLGRLDLTFNSLGVLTSWSGGTVLLDESVANDAALSANIIDRFVTVDSIYGQVLGEATGEFGFQKRCLFAQCTIGNWAADGMKWAGQTQIGLFDGAGLRAGFSQGNVTQGNIVRTLPFYINYVFTFDLLGKYIVSTLETGLGMLNESSEASLSAVAYLQVSGLNFTYNPAEQVGLRVVDVQVEVAPGVWEYLVMDKAYSVATIDFLYFGGLGFTDMAAHGTNLQKGTRTVDLVYADYIGAISPMDPPDEVRISTTSLTRRTCFASNSSVGATDAMCSGVGTCLGGVCQCPEGFSGSVCEVDNTAHSSSSSDITIALAIALPIGLGFLGLLCLGLLLLVLLRRRWSQKRDSEVWMINANELDLQQPLGEGSFGQVWKATWRDQEVAVKMLTQEVSDSKAARQQFLNEMRIMSQLRHPNVVLFMAASVKPQMSIVMEFMSLGSLFDLLHNELISVIPHQLRAKMAYQAAKGMHFLHSSGVVHRDLKSLNILLDAKWNVKISDFGLTKLREEKETDIAVGSIYWTAPEVLAESPSTDFILSDVYSFGIVLWELLTREQPYIGLSPAAVAVAVLRDKLRPEVPNTHDAPVDYIDLMTACWHQDPVIRPTFLEIMTRLSTDVGTSTSHSSTSGSSRVHGKDVNGSWTLPSGHSSTSGDDDDNSSGLSGAVAAGPGRPPHGEMAIVFSDITRAATLWQHDPEAMRDATLLHNDVLRSLIRKFGGYEVVSAKDRFNDGEGSFCVAFQDTTDALEWCSAAQVKLLEVDWPARLLEHPGAGEECGNTDDRVLFRGLRVRMGVDYGATKSVKDPTSRRVSYTGPVVNTAARITAMTHGGQIIITAAAFDSARDSDLVLEKGRLRSLGKIKVTEAQDIKLYELKVRGLEARFFGGVSSDTRSGASGSTDGAVRSVVGDDLAFPEDSFLMSANLCRWVIDYQDVQLGDQIGMGSYGVVYRAKWKNVDVAVKKFINQKIDERRMLEFRAEMAFLSELQHPNVVLFIGACIKRPNLSILTEYVARGDLKLVLHDASIKLPWRQRLSMLKSAAKGIAYLHSLSIVHRDLKPSNLLVDEDWSLKVADFGFARIKEENATMTRCGTPCWTAPEVIRGEKYSETADVYSFGIIMWEVLTRKQPYGGRNFMGVSLDVLEGRRPQIPDDCQPKFQKLIKSCWHKSAGKRPAMEKVMEGLDELLGETGGGAGGAKQDASPV</sequence>
<dbReference type="InterPro" id="IPR017441">
    <property type="entry name" value="Protein_kinase_ATP_BS"/>
</dbReference>
<evidence type="ECO:0000256" key="13">
    <source>
        <dbReference type="SAM" id="Phobius"/>
    </source>
</evidence>
<dbReference type="Gene3D" id="3.30.70.1230">
    <property type="entry name" value="Nucleotide cyclase"/>
    <property type="match status" value="1"/>
</dbReference>
<dbReference type="SMART" id="SM00220">
    <property type="entry name" value="S_TKc"/>
    <property type="match status" value="2"/>
</dbReference>
<dbReference type="SUPFAM" id="SSF55073">
    <property type="entry name" value="Nucleotide cyclase"/>
    <property type="match status" value="1"/>
</dbReference>
<evidence type="ECO:0000259" key="14">
    <source>
        <dbReference type="PROSITE" id="PS50011"/>
    </source>
</evidence>
<comment type="catalytic activity">
    <reaction evidence="10">
        <text>L-seryl-[protein] + ATP = O-phospho-L-seryl-[protein] + ADP + H(+)</text>
        <dbReference type="Rhea" id="RHEA:17989"/>
        <dbReference type="Rhea" id="RHEA-COMP:9863"/>
        <dbReference type="Rhea" id="RHEA-COMP:11604"/>
        <dbReference type="ChEBI" id="CHEBI:15378"/>
        <dbReference type="ChEBI" id="CHEBI:29999"/>
        <dbReference type="ChEBI" id="CHEBI:30616"/>
        <dbReference type="ChEBI" id="CHEBI:83421"/>
        <dbReference type="ChEBI" id="CHEBI:456216"/>
        <dbReference type="EC" id="2.7.11.1"/>
    </reaction>
</comment>
<dbReference type="InterPro" id="IPR029052">
    <property type="entry name" value="Metallo-depent_PP-like"/>
</dbReference>
<dbReference type="SUPFAM" id="SSF56112">
    <property type="entry name" value="Protein kinase-like (PK-like)"/>
    <property type="match status" value="2"/>
</dbReference>
<dbReference type="GeneID" id="14912255"/>
<dbReference type="PROSITE" id="PS00108">
    <property type="entry name" value="PROTEIN_KINASE_ST"/>
    <property type="match status" value="2"/>
</dbReference>
<evidence type="ECO:0000256" key="12">
    <source>
        <dbReference type="SAM" id="MobiDB-lite"/>
    </source>
</evidence>
<dbReference type="Gene3D" id="3.90.780.10">
    <property type="entry name" value="5'-Nucleotidase, C-terminal domain"/>
    <property type="match status" value="1"/>
</dbReference>
<feature type="binding site" evidence="11">
    <location>
        <position position="716"/>
    </location>
    <ligand>
        <name>ATP</name>
        <dbReference type="ChEBI" id="CHEBI:30616"/>
    </ligand>
</feature>
<dbReference type="STRING" id="1257118.L8GFL4"/>
<dbReference type="GO" id="GO:0005524">
    <property type="term" value="F:ATP binding"/>
    <property type="evidence" value="ECO:0007669"/>
    <property type="project" value="UniProtKB-UniRule"/>
</dbReference>
<comment type="catalytic activity">
    <reaction evidence="9">
        <text>L-threonyl-[protein] + ATP = O-phospho-L-threonyl-[protein] + ADP + H(+)</text>
        <dbReference type="Rhea" id="RHEA:46608"/>
        <dbReference type="Rhea" id="RHEA-COMP:11060"/>
        <dbReference type="Rhea" id="RHEA-COMP:11605"/>
        <dbReference type="ChEBI" id="CHEBI:15378"/>
        <dbReference type="ChEBI" id="CHEBI:30013"/>
        <dbReference type="ChEBI" id="CHEBI:30616"/>
        <dbReference type="ChEBI" id="CHEBI:61977"/>
        <dbReference type="ChEBI" id="CHEBI:456216"/>
        <dbReference type="EC" id="2.7.11.1"/>
    </reaction>
</comment>
<dbReference type="KEGG" id="acan:ACA1_362790"/>
<evidence type="ECO:0000256" key="3">
    <source>
        <dbReference type="ARBA" id="ARBA00012513"/>
    </source>
</evidence>
<evidence type="ECO:0000256" key="5">
    <source>
        <dbReference type="ARBA" id="ARBA00022679"/>
    </source>
</evidence>
<dbReference type="SUPFAM" id="SSF55816">
    <property type="entry name" value="5'-nucleotidase (syn. UDP-sugar hydrolase), C-terminal domain"/>
    <property type="match status" value="1"/>
</dbReference>
<keyword evidence="13" id="KW-0812">Transmembrane</keyword>
<dbReference type="InterPro" id="IPR000719">
    <property type="entry name" value="Prot_kinase_dom"/>
</dbReference>
<dbReference type="GO" id="GO:0009166">
    <property type="term" value="P:nucleotide catabolic process"/>
    <property type="evidence" value="ECO:0007669"/>
    <property type="project" value="InterPro"/>
</dbReference>
<dbReference type="Pfam" id="PF02872">
    <property type="entry name" value="5_nucleotid_C"/>
    <property type="match status" value="1"/>
</dbReference>
<dbReference type="Gene3D" id="3.30.200.20">
    <property type="entry name" value="Phosphorylase Kinase, domain 1"/>
    <property type="match status" value="2"/>
</dbReference>
<evidence type="ECO:0000256" key="8">
    <source>
        <dbReference type="ARBA" id="ARBA00022840"/>
    </source>
</evidence>
<dbReference type="GO" id="GO:0004674">
    <property type="term" value="F:protein serine/threonine kinase activity"/>
    <property type="evidence" value="ECO:0007669"/>
    <property type="project" value="UniProtKB-KW"/>
</dbReference>
<keyword evidence="17" id="KW-1185">Reference proteome</keyword>
<dbReference type="CDD" id="cd13999">
    <property type="entry name" value="STKc_MAP3K-like"/>
    <property type="match status" value="2"/>
</dbReference>
<dbReference type="CDD" id="cd07302">
    <property type="entry name" value="CHD"/>
    <property type="match status" value="1"/>
</dbReference>
<evidence type="ECO:0000256" key="7">
    <source>
        <dbReference type="ARBA" id="ARBA00022777"/>
    </source>
</evidence>
<dbReference type="Gene3D" id="3.60.21.10">
    <property type="match status" value="1"/>
</dbReference>